<name>A0A9X0EIA1_9PSED</name>
<keyword evidence="1" id="KW-1133">Transmembrane helix</keyword>
<feature type="transmembrane region" description="Helical" evidence="1">
    <location>
        <begin position="34"/>
        <end position="56"/>
    </location>
</feature>
<dbReference type="AlphaFoldDB" id="A0A9X0EIA1"/>
<dbReference type="EMBL" id="JRMB01000001">
    <property type="protein sequence ID" value="KGF66397.1"/>
    <property type="molecule type" value="Genomic_DNA"/>
</dbReference>
<evidence type="ECO:0000313" key="3">
    <source>
        <dbReference type="Proteomes" id="UP000029719"/>
    </source>
</evidence>
<gene>
    <name evidence="2" type="ORF">LT42_11090</name>
</gene>
<dbReference type="InterPro" id="IPR009525">
    <property type="entry name" value="DUF1145"/>
</dbReference>
<evidence type="ECO:0000256" key="1">
    <source>
        <dbReference type="SAM" id="Phobius"/>
    </source>
</evidence>
<dbReference type="PANTHER" id="PTHR38775">
    <property type="entry name" value="INNER MEMBRANE PROTEIN-RELATED"/>
    <property type="match status" value="1"/>
</dbReference>
<evidence type="ECO:0000313" key="2">
    <source>
        <dbReference type="EMBL" id="KGF66397.1"/>
    </source>
</evidence>
<dbReference type="RefSeq" id="WP_037012237.1">
    <property type="nucleotide sequence ID" value="NZ_JRMB01000001.1"/>
</dbReference>
<reference evidence="2 3" key="1">
    <citation type="submission" date="2014-09" db="EMBL/GenBank/DDBJ databases">
        <title>Genome sequence of Pseudomonas lutea strain DSM 17257T.</title>
        <authorList>
            <person name="Kwak Y."/>
            <person name="Shin J.-H."/>
        </authorList>
    </citation>
    <scope>NUCLEOTIDE SEQUENCE [LARGE SCALE GENOMIC DNA]</scope>
    <source>
        <strain evidence="2 3">DSM 17257</strain>
    </source>
</reference>
<keyword evidence="1" id="KW-0812">Transmembrane</keyword>
<keyword evidence="1" id="KW-0472">Membrane</keyword>
<dbReference type="OrthoDB" id="7032679at2"/>
<proteinExistence type="predicted"/>
<dbReference type="PANTHER" id="PTHR38775:SF1">
    <property type="entry name" value="INNER MEMBRANE PROTEIN"/>
    <property type="match status" value="1"/>
</dbReference>
<sequence length="91" mass="10047">MSVFWGTGKVLTTGFWLLVLASLATVMPNPFDVLFKLAGGLLLVLHVIELIGFNATLRGRPHPARDRLMILLFGIFHLNTIARPQAEVNHA</sequence>
<comment type="caution">
    <text evidence="2">The sequence shown here is derived from an EMBL/GenBank/DDBJ whole genome shotgun (WGS) entry which is preliminary data.</text>
</comment>
<organism evidence="2 3">
    <name type="scientific">Pseudomonas lutea</name>
    <dbReference type="NCBI Taxonomy" id="243924"/>
    <lineage>
        <taxon>Bacteria</taxon>
        <taxon>Pseudomonadati</taxon>
        <taxon>Pseudomonadota</taxon>
        <taxon>Gammaproteobacteria</taxon>
        <taxon>Pseudomonadales</taxon>
        <taxon>Pseudomonadaceae</taxon>
        <taxon>Pseudomonas</taxon>
    </lineage>
</organism>
<protein>
    <submittedName>
        <fullName evidence="2">Membrane protein</fullName>
    </submittedName>
</protein>
<accession>A0A9X0EIA1</accession>
<dbReference type="Pfam" id="PF06611">
    <property type="entry name" value="DUF1145"/>
    <property type="match status" value="1"/>
</dbReference>
<dbReference type="Proteomes" id="UP000029719">
    <property type="component" value="Unassembled WGS sequence"/>
</dbReference>